<sequence>MKSASSSPLSSPPSSPSPPSPETLTTRNMDHTGFSISEMAAAIKASREDAEKVAHERASMPPPLPPPSSSLWPRGSQPTAYSAEASASTSAFGGGSKRSRSPDLQDPNPAWSWGTSPPGPRRRRRRVRSPSPEHGGFRPSTRVMASPISKLGRASVLALLDEKDAWYRLDQTQKQELIDALIGELGQDESFHVLRDVYYEHVREGDKDVGEDVSPVPESELLATMTEEEQVEWALQMSLKQDEDHPVPNHDAPARPRGDILRNQNPLSSLLATNAALRSDAYQYQEDLRNGRERPIYCAEAASAMEQRRNDTLEPFKEDSLERFWGQKLLGPFNQESPESEWKGMIREGFINVEDHFEYKRRFGDITVEKMVRAEEVRGDGYMIFTVRESGPELELHGPNPVILGENEPITGPSALEAAILKEDGRILDPEEGDPWKSMHKYNCRVLAHLFCSLASIRRRYRRHMASKQENIGEEGEFGLH</sequence>
<proteinExistence type="predicted"/>
<accession>A0A9P4VMW7</accession>
<feature type="region of interest" description="Disordered" evidence="1">
    <location>
        <begin position="1"/>
        <end position="141"/>
    </location>
</feature>
<name>A0A9P4VMW7_9PEZI</name>
<feature type="compositionally biased region" description="Low complexity" evidence="1">
    <location>
        <begin position="80"/>
        <end position="91"/>
    </location>
</feature>
<evidence type="ECO:0000313" key="4">
    <source>
        <dbReference type="Proteomes" id="UP000799429"/>
    </source>
</evidence>
<comment type="caution">
    <text evidence="3">The sequence shown here is derived from an EMBL/GenBank/DDBJ whole genome shotgun (WGS) entry which is preliminary data.</text>
</comment>
<feature type="domain" description="ASX DEUBAD" evidence="2">
    <location>
        <begin position="254"/>
        <end position="327"/>
    </location>
</feature>
<reference evidence="3" key="1">
    <citation type="journal article" date="2020" name="Stud. Mycol.">
        <title>101 Dothideomycetes genomes: a test case for predicting lifestyles and emergence of pathogens.</title>
        <authorList>
            <person name="Haridas S."/>
            <person name="Albert R."/>
            <person name="Binder M."/>
            <person name="Bloem J."/>
            <person name="Labutti K."/>
            <person name="Salamov A."/>
            <person name="Andreopoulos B."/>
            <person name="Baker S."/>
            <person name="Barry K."/>
            <person name="Bills G."/>
            <person name="Bluhm B."/>
            <person name="Cannon C."/>
            <person name="Castanera R."/>
            <person name="Culley D."/>
            <person name="Daum C."/>
            <person name="Ezra D."/>
            <person name="Gonzalez J."/>
            <person name="Henrissat B."/>
            <person name="Kuo A."/>
            <person name="Liang C."/>
            <person name="Lipzen A."/>
            <person name="Lutzoni F."/>
            <person name="Magnuson J."/>
            <person name="Mondo S."/>
            <person name="Nolan M."/>
            <person name="Ohm R."/>
            <person name="Pangilinan J."/>
            <person name="Park H.-J."/>
            <person name="Ramirez L."/>
            <person name="Alfaro M."/>
            <person name="Sun H."/>
            <person name="Tritt A."/>
            <person name="Yoshinaga Y."/>
            <person name="Zwiers L.-H."/>
            <person name="Turgeon B."/>
            <person name="Goodwin S."/>
            <person name="Spatafora J."/>
            <person name="Crous P."/>
            <person name="Grigoriev I."/>
        </authorList>
    </citation>
    <scope>NUCLEOTIDE SEQUENCE</scope>
    <source>
        <strain evidence="3">CBS 101060</strain>
    </source>
</reference>
<dbReference type="Proteomes" id="UP000799429">
    <property type="component" value="Unassembled WGS sequence"/>
</dbReference>
<keyword evidence="4" id="KW-1185">Reference proteome</keyword>
<evidence type="ECO:0000256" key="1">
    <source>
        <dbReference type="SAM" id="MobiDB-lite"/>
    </source>
</evidence>
<dbReference type="EMBL" id="MU006101">
    <property type="protein sequence ID" value="KAF2837103.1"/>
    <property type="molecule type" value="Genomic_DNA"/>
</dbReference>
<evidence type="ECO:0000259" key="2">
    <source>
        <dbReference type="Pfam" id="PF13919"/>
    </source>
</evidence>
<dbReference type="AlphaFoldDB" id="A0A9P4VMW7"/>
<dbReference type="Pfam" id="PF13919">
    <property type="entry name" value="ASXH"/>
    <property type="match status" value="1"/>
</dbReference>
<evidence type="ECO:0000313" key="3">
    <source>
        <dbReference type="EMBL" id="KAF2837103.1"/>
    </source>
</evidence>
<gene>
    <name evidence="3" type="ORF">M501DRAFT_1018500</name>
</gene>
<dbReference type="OrthoDB" id="2289918at2759"/>
<feature type="compositionally biased region" description="Basic and acidic residues" evidence="1">
    <location>
        <begin position="45"/>
        <end position="58"/>
    </location>
</feature>
<dbReference type="InterPro" id="IPR028020">
    <property type="entry name" value="ASX_DEUBAD_dom"/>
</dbReference>
<protein>
    <recommendedName>
        <fullName evidence="2">ASX DEUBAD domain-containing protein</fullName>
    </recommendedName>
</protein>
<feature type="compositionally biased region" description="Pro residues" evidence="1">
    <location>
        <begin position="10"/>
        <end position="21"/>
    </location>
</feature>
<dbReference type="Gene3D" id="6.10.300.40">
    <property type="match status" value="1"/>
</dbReference>
<organism evidence="3 4">
    <name type="scientific">Patellaria atrata CBS 101060</name>
    <dbReference type="NCBI Taxonomy" id="1346257"/>
    <lineage>
        <taxon>Eukaryota</taxon>
        <taxon>Fungi</taxon>
        <taxon>Dikarya</taxon>
        <taxon>Ascomycota</taxon>
        <taxon>Pezizomycotina</taxon>
        <taxon>Dothideomycetes</taxon>
        <taxon>Dothideomycetes incertae sedis</taxon>
        <taxon>Patellariales</taxon>
        <taxon>Patellariaceae</taxon>
        <taxon>Patellaria</taxon>
    </lineage>
</organism>